<gene>
    <name evidence="10" type="ORF">ENK01_04845</name>
</gene>
<sequence>MTDLIQTDIINQRSTVMKKLFYIGASLAIIGLAACDAKDASKTEGQTPDTSAEQTKPLPTPKTEAEAAKAVDEAQAEFNKARERFIAKRERLDTAKAALAKFRACPADQVLKDTSVYDHDFSKEFKDQKSWFEANGKREGVVTTASGLQYMVNKKSTMKTNPPKPTDTVRVNYHGLFINGKTFDSSYDRGQDIKFPLDGVIKGWTEGVGLMRPCDAWTFYIPSDLAYGDNGRGPIPPKTPLIFYVQLLGVE</sequence>
<name>A0A7V5U1L7_9PROT</name>
<accession>A0A7V5U1L7</accession>
<keyword evidence="7" id="KW-0175">Coiled coil</keyword>
<dbReference type="EC" id="5.2.1.8" evidence="6"/>
<reference evidence="10" key="1">
    <citation type="journal article" date="2020" name="mSystems">
        <title>Genome- and Community-Level Interaction Insights into Carbon Utilization and Element Cycling Functions of Hydrothermarchaeota in Hydrothermal Sediment.</title>
        <authorList>
            <person name="Zhou Z."/>
            <person name="Liu Y."/>
            <person name="Xu W."/>
            <person name="Pan J."/>
            <person name="Luo Z.H."/>
            <person name="Li M."/>
        </authorList>
    </citation>
    <scope>NUCLEOTIDE SEQUENCE [LARGE SCALE GENOMIC DNA]</scope>
    <source>
        <strain evidence="10">HyVt-538</strain>
    </source>
</reference>
<feature type="domain" description="PPIase FKBP-type" evidence="9">
    <location>
        <begin position="166"/>
        <end position="251"/>
    </location>
</feature>
<dbReference type="PROSITE" id="PS50059">
    <property type="entry name" value="FKBP_PPIASE"/>
    <property type="match status" value="1"/>
</dbReference>
<evidence type="ECO:0000313" key="10">
    <source>
        <dbReference type="EMBL" id="HHI89264.1"/>
    </source>
</evidence>
<proteinExistence type="inferred from homology"/>
<dbReference type="InterPro" id="IPR001179">
    <property type="entry name" value="PPIase_FKBP_dom"/>
</dbReference>
<evidence type="ECO:0000256" key="5">
    <source>
        <dbReference type="PROSITE-ProRule" id="PRU00277"/>
    </source>
</evidence>
<dbReference type="AlphaFoldDB" id="A0A7V5U1L7"/>
<dbReference type="InterPro" id="IPR000774">
    <property type="entry name" value="PPIase_FKBP_N"/>
</dbReference>
<dbReference type="EMBL" id="DROP01000325">
    <property type="protein sequence ID" value="HHI89264.1"/>
    <property type="molecule type" value="Genomic_DNA"/>
</dbReference>
<dbReference type="GO" id="GO:0006457">
    <property type="term" value="P:protein folding"/>
    <property type="evidence" value="ECO:0007669"/>
    <property type="project" value="InterPro"/>
</dbReference>
<dbReference type="Pfam" id="PF01346">
    <property type="entry name" value="FKBP_N"/>
    <property type="match status" value="1"/>
</dbReference>
<feature type="compositionally biased region" description="Polar residues" evidence="8">
    <location>
        <begin position="43"/>
        <end position="54"/>
    </location>
</feature>
<dbReference type="Gene3D" id="3.10.50.40">
    <property type="match status" value="1"/>
</dbReference>
<evidence type="ECO:0000256" key="2">
    <source>
        <dbReference type="ARBA" id="ARBA00006577"/>
    </source>
</evidence>
<dbReference type="PANTHER" id="PTHR43811:SF57">
    <property type="entry name" value="FKBP-TYPE PEPTIDYL-PROLYL CIS-TRANS ISOMERASE FKPA-RELATED"/>
    <property type="match status" value="1"/>
</dbReference>
<evidence type="ECO:0000256" key="1">
    <source>
        <dbReference type="ARBA" id="ARBA00000971"/>
    </source>
</evidence>
<organism evidence="10">
    <name type="scientific">Hellea balneolensis</name>
    <dbReference type="NCBI Taxonomy" id="287478"/>
    <lineage>
        <taxon>Bacteria</taxon>
        <taxon>Pseudomonadati</taxon>
        <taxon>Pseudomonadota</taxon>
        <taxon>Alphaproteobacteria</taxon>
        <taxon>Maricaulales</taxon>
        <taxon>Robiginitomaculaceae</taxon>
        <taxon>Hellea</taxon>
    </lineage>
</organism>
<dbReference type="InterPro" id="IPR046357">
    <property type="entry name" value="PPIase_dom_sf"/>
</dbReference>
<dbReference type="Pfam" id="PF00254">
    <property type="entry name" value="FKBP_C"/>
    <property type="match status" value="1"/>
</dbReference>
<keyword evidence="4 5" id="KW-0413">Isomerase</keyword>
<dbReference type="SUPFAM" id="SSF54534">
    <property type="entry name" value="FKBP-like"/>
    <property type="match status" value="1"/>
</dbReference>
<feature type="coiled-coil region" evidence="7">
    <location>
        <begin position="64"/>
        <end position="91"/>
    </location>
</feature>
<feature type="region of interest" description="Disordered" evidence="8">
    <location>
        <begin position="41"/>
        <end position="61"/>
    </location>
</feature>
<protein>
    <recommendedName>
        <fullName evidence="6">Peptidyl-prolyl cis-trans isomerase</fullName>
        <ecNumber evidence="6">5.2.1.8</ecNumber>
    </recommendedName>
</protein>
<dbReference type="Proteomes" id="UP000885806">
    <property type="component" value="Unassembled WGS sequence"/>
</dbReference>
<comment type="catalytic activity">
    <reaction evidence="1 5 6">
        <text>[protein]-peptidylproline (omega=180) = [protein]-peptidylproline (omega=0)</text>
        <dbReference type="Rhea" id="RHEA:16237"/>
        <dbReference type="Rhea" id="RHEA-COMP:10747"/>
        <dbReference type="Rhea" id="RHEA-COMP:10748"/>
        <dbReference type="ChEBI" id="CHEBI:83833"/>
        <dbReference type="ChEBI" id="CHEBI:83834"/>
        <dbReference type="EC" id="5.2.1.8"/>
    </reaction>
</comment>
<evidence type="ECO:0000256" key="8">
    <source>
        <dbReference type="SAM" id="MobiDB-lite"/>
    </source>
</evidence>
<dbReference type="PANTHER" id="PTHR43811">
    <property type="entry name" value="FKBP-TYPE PEPTIDYL-PROLYL CIS-TRANS ISOMERASE FKPA"/>
    <property type="match status" value="1"/>
</dbReference>
<evidence type="ECO:0000256" key="6">
    <source>
        <dbReference type="RuleBase" id="RU003915"/>
    </source>
</evidence>
<keyword evidence="3 5" id="KW-0697">Rotamase</keyword>
<evidence type="ECO:0000256" key="4">
    <source>
        <dbReference type="ARBA" id="ARBA00023235"/>
    </source>
</evidence>
<comment type="caution">
    <text evidence="10">The sequence shown here is derived from an EMBL/GenBank/DDBJ whole genome shotgun (WGS) entry which is preliminary data.</text>
</comment>
<comment type="similarity">
    <text evidence="2 6">Belongs to the FKBP-type PPIase family.</text>
</comment>
<evidence type="ECO:0000259" key="9">
    <source>
        <dbReference type="PROSITE" id="PS50059"/>
    </source>
</evidence>
<evidence type="ECO:0000256" key="3">
    <source>
        <dbReference type="ARBA" id="ARBA00023110"/>
    </source>
</evidence>
<dbReference type="GO" id="GO:0003755">
    <property type="term" value="F:peptidyl-prolyl cis-trans isomerase activity"/>
    <property type="evidence" value="ECO:0007669"/>
    <property type="project" value="UniProtKB-UniRule"/>
</dbReference>
<evidence type="ECO:0000256" key="7">
    <source>
        <dbReference type="SAM" id="Coils"/>
    </source>
</evidence>